<protein>
    <recommendedName>
        <fullName evidence="8 12">Ribosomal RNA large subunit methyltransferase E</fullName>
        <ecNumber evidence="7 12">2.1.1.166</ecNumber>
    </recommendedName>
    <alternativeName>
        <fullName evidence="10 12">23S rRNA Um2552 methyltransferase</fullName>
    </alternativeName>
    <alternativeName>
        <fullName evidence="9 12">rRNA (uridine-2'-O-)-methyltransferase</fullName>
    </alternativeName>
</protein>
<comment type="subcellular location">
    <subcellularLocation>
        <location evidence="12">Cytoplasm</location>
    </subcellularLocation>
</comment>
<dbReference type="Proteomes" id="UP000030539">
    <property type="component" value="Unassembled WGS sequence"/>
</dbReference>
<evidence type="ECO:0000256" key="5">
    <source>
        <dbReference type="ARBA" id="ARBA00022691"/>
    </source>
</evidence>
<accession>A0A0A2XZR0</accession>
<feature type="active site" description="Proton acceptor" evidence="12 13">
    <location>
        <position position="164"/>
    </location>
</feature>
<dbReference type="EMBL" id="JPXX01000032">
    <property type="protein sequence ID" value="KGQ36352.1"/>
    <property type="molecule type" value="Genomic_DNA"/>
</dbReference>
<keyword evidence="5 12" id="KW-0949">S-adenosyl-L-methionine</keyword>
<reference evidence="15 16" key="1">
    <citation type="submission" date="2014-08" db="EMBL/GenBank/DDBJ databases">
        <title>Chaperone-usher fimbriae in a diverse selection of Gallibacterium genomes.</title>
        <authorList>
            <person name="Kudirkiene E."/>
            <person name="Bager R.J."/>
            <person name="Johnson T.J."/>
            <person name="Bojesen A.M."/>
        </authorList>
    </citation>
    <scope>NUCLEOTIDE SEQUENCE [LARGE SCALE GENOMIC DNA]</scope>
    <source>
        <strain evidence="15 16">CCM5974</strain>
    </source>
</reference>
<evidence type="ECO:0000256" key="4">
    <source>
        <dbReference type="ARBA" id="ARBA00022679"/>
    </source>
</evidence>
<evidence type="ECO:0000256" key="10">
    <source>
        <dbReference type="ARBA" id="ARBA00042745"/>
    </source>
</evidence>
<dbReference type="InterPro" id="IPR002877">
    <property type="entry name" value="RNA_MeTrfase_FtsJ_dom"/>
</dbReference>
<feature type="binding site" evidence="12">
    <location>
        <position position="99"/>
    </location>
    <ligand>
        <name>S-adenosyl-L-methionine</name>
        <dbReference type="ChEBI" id="CHEBI:59789"/>
    </ligand>
</feature>
<dbReference type="eggNOG" id="COG0293">
    <property type="taxonomic scope" value="Bacteria"/>
</dbReference>
<dbReference type="RefSeq" id="WP_021462436.1">
    <property type="nucleotide sequence ID" value="NZ_JPXX01000032.1"/>
</dbReference>
<dbReference type="Gene3D" id="3.40.50.150">
    <property type="entry name" value="Vaccinia Virus protein VP39"/>
    <property type="match status" value="1"/>
</dbReference>
<sequence length="209" mass="23809">MGKKKRSASSTRWLNEHFKDKFVQQAHKQKLRSRAYFKLDEIQKTDKLFKPNMTVVDLGAAPGGWSQYVVTQIGEKGRVIACDILDMDPIVGVDFLQGDFREEKVLNTLLEKIGDDKVDVVMSDMAPNFSGMPSVDIPRAMYLVELALDMCKQVLASQGSFVVKVFQGEGFDEYLREIRSLFKTVKVRKPEASRDRSREVYIVAMGYKL</sequence>
<dbReference type="PANTHER" id="PTHR10920:SF18">
    <property type="entry name" value="RRNA METHYLTRANSFERASE 2, MITOCHONDRIAL"/>
    <property type="match status" value="1"/>
</dbReference>
<dbReference type="EC" id="2.1.1.166" evidence="7 12"/>
<dbReference type="InterPro" id="IPR015507">
    <property type="entry name" value="rRNA-MeTfrase_E"/>
</dbReference>
<comment type="caution">
    <text evidence="15">The sequence shown here is derived from an EMBL/GenBank/DDBJ whole genome shotgun (WGS) entry which is preliminary data.</text>
</comment>
<organism evidence="15 16">
    <name type="scientific">Gallibacterium genomosp. 1</name>
    <dbReference type="NCBI Taxonomy" id="155515"/>
    <lineage>
        <taxon>Bacteria</taxon>
        <taxon>Pseudomonadati</taxon>
        <taxon>Pseudomonadota</taxon>
        <taxon>Gammaproteobacteria</taxon>
        <taxon>Pasteurellales</taxon>
        <taxon>Pasteurellaceae</taxon>
        <taxon>Gallibacterium</taxon>
    </lineage>
</organism>
<dbReference type="STRING" id="155515.JP36_10525"/>
<comment type="function">
    <text evidence="6 12">Specifically methylates the uridine in position 2552 of 23S rRNA at the 2'-O position of the ribose in the fully assembled 50S ribosomal subunit.</text>
</comment>
<dbReference type="GO" id="GO:0005737">
    <property type="term" value="C:cytoplasm"/>
    <property type="evidence" value="ECO:0007669"/>
    <property type="project" value="UniProtKB-SubCell"/>
</dbReference>
<feature type="domain" description="Ribosomal RNA methyltransferase FtsJ" evidence="14">
    <location>
        <begin position="32"/>
        <end position="207"/>
    </location>
</feature>
<dbReference type="FunFam" id="3.40.50.150:FF:000005">
    <property type="entry name" value="Ribosomal RNA large subunit methyltransferase E"/>
    <property type="match status" value="1"/>
</dbReference>
<comment type="catalytic activity">
    <reaction evidence="11 12">
        <text>uridine(2552) in 23S rRNA + S-adenosyl-L-methionine = 2'-O-methyluridine(2552) in 23S rRNA + S-adenosyl-L-homocysteine + H(+)</text>
        <dbReference type="Rhea" id="RHEA:42720"/>
        <dbReference type="Rhea" id="RHEA-COMP:10202"/>
        <dbReference type="Rhea" id="RHEA-COMP:10203"/>
        <dbReference type="ChEBI" id="CHEBI:15378"/>
        <dbReference type="ChEBI" id="CHEBI:57856"/>
        <dbReference type="ChEBI" id="CHEBI:59789"/>
        <dbReference type="ChEBI" id="CHEBI:65315"/>
        <dbReference type="ChEBI" id="CHEBI:74478"/>
        <dbReference type="EC" id="2.1.1.166"/>
    </reaction>
</comment>
<proteinExistence type="inferred from homology"/>
<evidence type="ECO:0000256" key="2">
    <source>
        <dbReference type="ARBA" id="ARBA00022552"/>
    </source>
</evidence>
<dbReference type="NCBIfam" id="NF008390">
    <property type="entry name" value="PRK11188.1"/>
    <property type="match status" value="1"/>
</dbReference>
<evidence type="ECO:0000256" key="9">
    <source>
        <dbReference type="ARBA" id="ARBA00041995"/>
    </source>
</evidence>
<dbReference type="Pfam" id="PF01728">
    <property type="entry name" value="FtsJ"/>
    <property type="match status" value="1"/>
</dbReference>
<dbReference type="SUPFAM" id="SSF53335">
    <property type="entry name" value="S-adenosyl-L-methionine-dependent methyltransferases"/>
    <property type="match status" value="1"/>
</dbReference>
<dbReference type="InterPro" id="IPR050082">
    <property type="entry name" value="RNA_methyltr_RlmE"/>
</dbReference>
<evidence type="ECO:0000256" key="1">
    <source>
        <dbReference type="ARBA" id="ARBA00022490"/>
    </source>
</evidence>
<dbReference type="PIRSF" id="PIRSF005461">
    <property type="entry name" value="23S_rRNA_mtase"/>
    <property type="match status" value="1"/>
</dbReference>
<feature type="binding site" evidence="12">
    <location>
        <position position="124"/>
    </location>
    <ligand>
        <name>S-adenosyl-L-methionine</name>
        <dbReference type="ChEBI" id="CHEBI:59789"/>
    </ligand>
</feature>
<feature type="binding site" evidence="12">
    <location>
        <position position="63"/>
    </location>
    <ligand>
        <name>S-adenosyl-L-methionine</name>
        <dbReference type="ChEBI" id="CHEBI:59789"/>
    </ligand>
</feature>
<dbReference type="GO" id="GO:0008650">
    <property type="term" value="F:rRNA (uridine-2'-O-)-methyltransferase activity"/>
    <property type="evidence" value="ECO:0007669"/>
    <property type="project" value="UniProtKB-UniRule"/>
</dbReference>
<gene>
    <name evidence="12" type="primary">rlmE</name>
    <name evidence="12" type="synonym">ftsJ</name>
    <name evidence="12" type="synonym">rrmJ</name>
    <name evidence="15" type="ORF">JP36_10525</name>
</gene>
<evidence type="ECO:0000256" key="12">
    <source>
        <dbReference type="HAMAP-Rule" id="MF_01547"/>
    </source>
</evidence>
<evidence type="ECO:0000256" key="11">
    <source>
        <dbReference type="ARBA" id="ARBA00048970"/>
    </source>
</evidence>
<keyword evidence="2 12" id="KW-0698">rRNA processing</keyword>
<evidence type="ECO:0000313" key="15">
    <source>
        <dbReference type="EMBL" id="KGQ36352.1"/>
    </source>
</evidence>
<dbReference type="HAMAP" id="MF_01547">
    <property type="entry name" value="RNA_methyltr_E"/>
    <property type="match status" value="1"/>
</dbReference>
<dbReference type="InterPro" id="IPR004512">
    <property type="entry name" value="rRNA_MeTrfase_gammaproteobac"/>
</dbReference>
<keyword evidence="3 12" id="KW-0489">Methyltransferase</keyword>
<dbReference type="AlphaFoldDB" id="A0A0A2XZR0"/>
<evidence type="ECO:0000313" key="16">
    <source>
        <dbReference type="Proteomes" id="UP000030539"/>
    </source>
</evidence>
<evidence type="ECO:0000256" key="7">
    <source>
        <dbReference type="ARBA" id="ARBA00038861"/>
    </source>
</evidence>
<dbReference type="NCBIfam" id="TIGR00438">
    <property type="entry name" value="rrmJ"/>
    <property type="match status" value="1"/>
</dbReference>
<feature type="binding site" evidence="12">
    <location>
        <position position="83"/>
    </location>
    <ligand>
        <name>S-adenosyl-L-methionine</name>
        <dbReference type="ChEBI" id="CHEBI:59789"/>
    </ligand>
</feature>
<feature type="binding site" evidence="12">
    <location>
        <position position="65"/>
    </location>
    <ligand>
        <name>S-adenosyl-L-methionine</name>
        <dbReference type="ChEBI" id="CHEBI:59789"/>
    </ligand>
</feature>
<evidence type="ECO:0000256" key="8">
    <source>
        <dbReference type="ARBA" id="ARBA00041129"/>
    </source>
</evidence>
<evidence type="ECO:0000256" key="3">
    <source>
        <dbReference type="ARBA" id="ARBA00022603"/>
    </source>
</evidence>
<keyword evidence="4 12" id="KW-0808">Transferase</keyword>
<evidence type="ECO:0000256" key="13">
    <source>
        <dbReference type="PIRSR" id="PIRSR005461-1"/>
    </source>
</evidence>
<dbReference type="InterPro" id="IPR029063">
    <property type="entry name" value="SAM-dependent_MTases_sf"/>
</dbReference>
<keyword evidence="1 12" id="KW-0963">Cytoplasm</keyword>
<evidence type="ECO:0000259" key="14">
    <source>
        <dbReference type="Pfam" id="PF01728"/>
    </source>
</evidence>
<name>A0A0A2XZR0_9PAST</name>
<comment type="similarity">
    <text evidence="12">Belongs to the class I-like SAM-binding methyltransferase superfamily. RNA methyltransferase RlmE family.</text>
</comment>
<dbReference type="PANTHER" id="PTHR10920">
    <property type="entry name" value="RIBOSOMAL RNA METHYLTRANSFERASE"/>
    <property type="match status" value="1"/>
</dbReference>
<evidence type="ECO:0000256" key="6">
    <source>
        <dbReference type="ARBA" id="ARBA00037569"/>
    </source>
</evidence>